<comment type="caution">
    <text evidence="1">The sequence shown here is derived from an EMBL/GenBank/DDBJ whole genome shotgun (WGS) entry which is preliminary data.</text>
</comment>
<name>A0ABU1NBG4_9BURK</name>
<evidence type="ECO:0000313" key="2">
    <source>
        <dbReference type="Proteomes" id="UP001184230"/>
    </source>
</evidence>
<dbReference type="EMBL" id="JAVDRF010000002">
    <property type="protein sequence ID" value="MDR6535395.1"/>
    <property type="molecule type" value="Genomic_DNA"/>
</dbReference>
<proteinExistence type="predicted"/>
<organism evidence="1 2">
    <name type="scientific">Variovorax soli</name>
    <dbReference type="NCBI Taxonomy" id="376815"/>
    <lineage>
        <taxon>Bacteria</taxon>
        <taxon>Pseudomonadati</taxon>
        <taxon>Pseudomonadota</taxon>
        <taxon>Betaproteobacteria</taxon>
        <taxon>Burkholderiales</taxon>
        <taxon>Comamonadaceae</taxon>
        <taxon>Variovorax</taxon>
    </lineage>
</organism>
<sequence>MPELDAEFHYNGHDVVIACIERGRAWHWSYVLDGTSRFELEGTGLASSDLALQEATRDAKERIDQLP</sequence>
<dbReference type="RefSeq" id="WP_309899434.1">
    <property type="nucleotide sequence ID" value="NZ_JAVDRF010000002.1"/>
</dbReference>
<dbReference type="Proteomes" id="UP001184230">
    <property type="component" value="Unassembled WGS sequence"/>
</dbReference>
<accession>A0ABU1NBG4</accession>
<gene>
    <name evidence="1" type="ORF">J2739_001155</name>
</gene>
<reference evidence="1 2" key="1">
    <citation type="submission" date="2023-07" db="EMBL/GenBank/DDBJ databases">
        <title>Sorghum-associated microbial communities from plants grown in Nebraska, USA.</title>
        <authorList>
            <person name="Schachtman D."/>
        </authorList>
    </citation>
    <scope>NUCLEOTIDE SEQUENCE [LARGE SCALE GENOMIC DNA]</scope>
    <source>
        <strain evidence="1 2">DS1781</strain>
    </source>
</reference>
<protein>
    <recommendedName>
        <fullName evidence="3">DUF1508 domain-containing protein</fullName>
    </recommendedName>
</protein>
<evidence type="ECO:0008006" key="3">
    <source>
        <dbReference type="Google" id="ProtNLM"/>
    </source>
</evidence>
<evidence type="ECO:0000313" key="1">
    <source>
        <dbReference type="EMBL" id="MDR6535395.1"/>
    </source>
</evidence>
<keyword evidence="2" id="KW-1185">Reference proteome</keyword>